<dbReference type="Proteomes" id="UP000622797">
    <property type="component" value="Unassembled WGS sequence"/>
</dbReference>
<accession>A0A8H4T3Q8</accession>
<sequence length="310" mass="35184">MQPSELYQMWRRLVSQYSEKELSLWSDRLPALQGIAAALMRTWPAVLKTEDYVFGCWRPDIEQSLFWYRRGSTLRDKKVGETLRTYAPSWSWASCPTAIEYLDLKYFRNRVPVVSLIQVIDLFTKYVKPLETFGPGSGRLTLKGYLVPVEKSRGYAVQLIESSTTTTSISRFDFFRDFEASDGGGSDFEITSTKQTKKGKKGSTQDNHSGHSPSTCFMLPQDFAKDTKRWPAVNLQLDDLANTDAPARVTHMMPVLSRNNGDITQAIFLEPVEGENEQVFRRVGFTHTLLPSEVSGSNVMEKYSATVMLL</sequence>
<gene>
    <name evidence="2" type="ORF">FSARC_13095</name>
</gene>
<keyword evidence="3" id="KW-1185">Reference proteome</keyword>
<evidence type="ECO:0000313" key="2">
    <source>
        <dbReference type="EMBL" id="KAF4950751.1"/>
    </source>
</evidence>
<organism evidence="2 3">
    <name type="scientific">Fusarium sarcochroum</name>
    <dbReference type="NCBI Taxonomy" id="1208366"/>
    <lineage>
        <taxon>Eukaryota</taxon>
        <taxon>Fungi</taxon>
        <taxon>Dikarya</taxon>
        <taxon>Ascomycota</taxon>
        <taxon>Pezizomycotina</taxon>
        <taxon>Sordariomycetes</taxon>
        <taxon>Hypocreomycetidae</taxon>
        <taxon>Hypocreales</taxon>
        <taxon>Nectriaceae</taxon>
        <taxon>Fusarium</taxon>
        <taxon>Fusarium lateritium species complex</taxon>
    </lineage>
</organism>
<evidence type="ECO:0000313" key="3">
    <source>
        <dbReference type="Proteomes" id="UP000622797"/>
    </source>
</evidence>
<name>A0A8H4T3Q8_9HYPO</name>
<reference evidence="2" key="1">
    <citation type="journal article" date="2020" name="BMC Genomics">
        <title>Correction to: Identification and distribution of gene clusters required for synthesis of sphingolipid metabolism inhibitors in diverse species of the filamentous fungus Fusarium.</title>
        <authorList>
            <person name="Kim H.S."/>
            <person name="Lohmar J.M."/>
            <person name="Busman M."/>
            <person name="Brown D.W."/>
            <person name="Naumann T.A."/>
            <person name="Divon H.H."/>
            <person name="Lysoe E."/>
            <person name="Uhlig S."/>
            <person name="Proctor R.H."/>
        </authorList>
    </citation>
    <scope>NUCLEOTIDE SEQUENCE</scope>
    <source>
        <strain evidence="2">NRRL 20472</strain>
    </source>
</reference>
<dbReference type="EMBL" id="JABEXW010000950">
    <property type="protein sequence ID" value="KAF4950751.1"/>
    <property type="molecule type" value="Genomic_DNA"/>
</dbReference>
<dbReference type="AlphaFoldDB" id="A0A8H4T3Q8"/>
<evidence type="ECO:0000256" key="1">
    <source>
        <dbReference type="SAM" id="MobiDB-lite"/>
    </source>
</evidence>
<proteinExistence type="predicted"/>
<feature type="region of interest" description="Disordered" evidence="1">
    <location>
        <begin position="186"/>
        <end position="214"/>
    </location>
</feature>
<reference evidence="2" key="2">
    <citation type="submission" date="2020-05" db="EMBL/GenBank/DDBJ databases">
        <authorList>
            <person name="Kim H.-S."/>
            <person name="Proctor R.H."/>
            <person name="Brown D.W."/>
        </authorList>
    </citation>
    <scope>NUCLEOTIDE SEQUENCE</scope>
    <source>
        <strain evidence="2">NRRL 20472</strain>
    </source>
</reference>
<dbReference type="OrthoDB" id="5347061at2759"/>
<comment type="caution">
    <text evidence="2">The sequence shown here is derived from an EMBL/GenBank/DDBJ whole genome shotgun (WGS) entry which is preliminary data.</text>
</comment>
<protein>
    <submittedName>
        <fullName evidence="2">Uncharacterized protein</fullName>
    </submittedName>
</protein>
<dbReference type="PANTHER" id="PTHR33112">
    <property type="entry name" value="DOMAIN PROTEIN, PUTATIVE-RELATED"/>
    <property type="match status" value="1"/>
</dbReference>
<dbReference type="PANTHER" id="PTHR33112:SF10">
    <property type="entry name" value="TOL"/>
    <property type="match status" value="1"/>
</dbReference>